<dbReference type="Proteomes" id="UP000824088">
    <property type="component" value="Unassembled WGS sequence"/>
</dbReference>
<dbReference type="PANTHER" id="PTHR33398">
    <property type="entry name" value="30S RIBOSOMAL PROTEIN S20"/>
    <property type="match status" value="1"/>
</dbReference>
<evidence type="ECO:0000256" key="5">
    <source>
        <dbReference type="ARBA" id="ARBA00022980"/>
    </source>
</evidence>
<reference evidence="9" key="2">
    <citation type="journal article" date="2021" name="PeerJ">
        <title>Extensive microbial diversity within the chicken gut microbiome revealed by metagenomics and culture.</title>
        <authorList>
            <person name="Gilroy R."/>
            <person name="Ravi A."/>
            <person name="Getino M."/>
            <person name="Pursley I."/>
            <person name="Horton D.L."/>
            <person name="Alikhan N.F."/>
            <person name="Baker D."/>
            <person name="Gharbi K."/>
            <person name="Hall N."/>
            <person name="Watson M."/>
            <person name="Adriaenssens E.M."/>
            <person name="Foster-Nyarko E."/>
            <person name="Jarju S."/>
            <person name="Secka A."/>
            <person name="Antonio M."/>
            <person name="Oren A."/>
            <person name="Chaudhuri R.R."/>
            <person name="La Ragione R."/>
            <person name="Hildebrand F."/>
            <person name="Pallen M.J."/>
        </authorList>
    </citation>
    <scope>NUCLEOTIDE SEQUENCE</scope>
    <source>
        <strain evidence="9">1063</strain>
    </source>
</reference>
<evidence type="ECO:0000256" key="2">
    <source>
        <dbReference type="ARBA" id="ARBA00007634"/>
    </source>
</evidence>
<evidence type="ECO:0000256" key="6">
    <source>
        <dbReference type="ARBA" id="ARBA00023274"/>
    </source>
</evidence>
<keyword evidence="6 8" id="KW-0687">Ribonucleoprotein</keyword>
<dbReference type="PANTHER" id="PTHR33398:SF1">
    <property type="entry name" value="SMALL RIBOSOMAL SUBUNIT PROTEIN BS20C"/>
    <property type="match status" value="1"/>
</dbReference>
<dbReference type="Gene3D" id="1.20.58.110">
    <property type="entry name" value="Ribosomal protein S20"/>
    <property type="match status" value="1"/>
</dbReference>
<evidence type="ECO:0000313" key="10">
    <source>
        <dbReference type="Proteomes" id="UP000824088"/>
    </source>
</evidence>
<comment type="function">
    <text evidence="1 8">Binds directly to 16S ribosomal RNA.</text>
</comment>
<dbReference type="InterPro" id="IPR002583">
    <property type="entry name" value="Ribosomal_bS20"/>
</dbReference>
<dbReference type="AlphaFoldDB" id="A0A9D1HSV0"/>
<gene>
    <name evidence="8" type="primary">rpsT</name>
    <name evidence="9" type="ORF">IAD51_06705</name>
</gene>
<keyword evidence="4 8" id="KW-0694">RNA-binding</keyword>
<protein>
    <recommendedName>
        <fullName evidence="7 8">Small ribosomal subunit protein bS20</fullName>
    </recommendedName>
</protein>
<sequence>MPNIKSAKKRVLVSKRRNAENVAKKSRVKNAIKKYNAAIEAKDVALAEQLLPETVSIIDRAASDGVYHRNTAARKKATLCRSLDALKKA</sequence>
<dbReference type="GO" id="GO:0015935">
    <property type="term" value="C:small ribosomal subunit"/>
    <property type="evidence" value="ECO:0007669"/>
    <property type="project" value="TreeGrafter"/>
</dbReference>
<evidence type="ECO:0000256" key="3">
    <source>
        <dbReference type="ARBA" id="ARBA00022730"/>
    </source>
</evidence>
<evidence type="ECO:0000256" key="1">
    <source>
        <dbReference type="ARBA" id="ARBA00003134"/>
    </source>
</evidence>
<dbReference type="GO" id="GO:0070181">
    <property type="term" value="F:small ribosomal subunit rRNA binding"/>
    <property type="evidence" value="ECO:0007669"/>
    <property type="project" value="TreeGrafter"/>
</dbReference>
<organism evidence="9 10">
    <name type="scientific">Candidatus Limadaptatus stercorigallinarum</name>
    <dbReference type="NCBI Taxonomy" id="2840845"/>
    <lineage>
        <taxon>Bacteria</taxon>
        <taxon>Bacillati</taxon>
        <taxon>Bacillota</taxon>
        <taxon>Clostridia</taxon>
        <taxon>Eubacteriales</taxon>
        <taxon>Candidatus Limadaptatus</taxon>
    </lineage>
</organism>
<comment type="caution">
    <text evidence="9">The sequence shown here is derived from an EMBL/GenBank/DDBJ whole genome shotgun (WGS) entry which is preliminary data.</text>
</comment>
<keyword evidence="3 8" id="KW-0699">rRNA-binding</keyword>
<dbReference type="FunFam" id="1.20.58.110:FF:000001">
    <property type="entry name" value="30S ribosomal protein S20"/>
    <property type="match status" value="1"/>
</dbReference>
<evidence type="ECO:0000313" key="9">
    <source>
        <dbReference type="EMBL" id="HIU21896.1"/>
    </source>
</evidence>
<dbReference type="HAMAP" id="MF_00500">
    <property type="entry name" value="Ribosomal_bS20"/>
    <property type="match status" value="1"/>
</dbReference>
<reference evidence="9" key="1">
    <citation type="submission" date="2020-10" db="EMBL/GenBank/DDBJ databases">
        <authorList>
            <person name="Gilroy R."/>
        </authorList>
    </citation>
    <scope>NUCLEOTIDE SEQUENCE</scope>
    <source>
        <strain evidence="9">1063</strain>
    </source>
</reference>
<dbReference type="Pfam" id="PF01649">
    <property type="entry name" value="Ribosomal_S20p"/>
    <property type="match status" value="1"/>
</dbReference>
<dbReference type="SUPFAM" id="SSF46992">
    <property type="entry name" value="Ribosomal protein S20"/>
    <property type="match status" value="1"/>
</dbReference>
<dbReference type="NCBIfam" id="TIGR00029">
    <property type="entry name" value="S20"/>
    <property type="match status" value="1"/>
</dbReference>
<comment type="similarity">
    <text evidence="2 8">Belongs to the bacterial ribosomal protein bS20 family.</text>
</comment>
<dbReference type="EMBL" id="DVMN01000120">
    <property type="protein sequence ID" value="HIU21896.1"/>
    <property type="molecule type" value="Genomic_DNA"/>
</dbReference>
<evidence type="ECO:0000256" key="8">
    <source>
        <dbReference type="HAMAP-Rule" id="MF_00500"/>
    </source>
</evidence>
<evidence type="ECO:0000256" key="7">
    <source>
        <dbReference type="ARBA" id="ARBA00035136"/>
    </source>
</evidence>
<proteinExistence type="inferred from homology"/>
<evidence type="ECO:0000256" key="4">
    <source>
        <dbReference type="ARBA" id="ARBA00022884"/>
    </source>
</evidence>
<dbReference type="InterPro" id="IPR036510">
    <property type="entry name" value="Ribosomal_bS20_sf"/>
</dbReference>
<keyword evidence="5 8" id="KW-0689">Ribosomal protein</keyword>
<name>A0A9D1HSV0_9FIRM</name>
<dbReference type="GO" id="GO:0003735">
    <property type="term" value="F:structural constituent of ribosome"/>
    <property type="evidence" value="ECO:0007669"/>
    <property type="project" value="InterPro"/>
</dbReference>
<accession>A0A9D1HSV0</accession>
<dbReference type="GO" id="GO:0006412">
    <property type="term" value="P:translation"/>
    <property type="evidence" value="ECO:0007669"/>
    <property type="project" value="UniProtKB-UniRule"/>
</dbReference>